<evidence type="ECO:0000256" key="6">
    <source>
        <dbReference type="PROSITE-ProRule" id="PRU01373"/>
    </source>
</evidence>
<dbReference type="SUPFAM" id="SSF141523">
    <property type="entry name" value="L,D-transpeptidase catalytic domain-like"/>
    <property type="match status" value="1"/>
</dbReference>
<dbReference type="CDD" id="cd16913">
    <property type="entry name" value="YkuD_like"/>
    <property type="match status" value="1"/>
</dbReference>
<dbReference type="Proteomes" id="UP000663791">
    <property type="component" value="Unassembled WGS sequence"/>
</dbReference>
<feature type="compositionally biased region" description="Pro residues" evidence="7">
    <location>
        <begin position="64"/>
        <end position="90"/>
    </location>
</feature>
<feature type="domain" description="L,D-TPase catalytic" evidence="9">
    <location>
        <begin position="111"/>
        <end position="234"/>
    </location>
</feature>
<feature type="transmembrane region" description="Helical" evidence="8">
    <location>
        <begin position="21"/>
        <end position="42"/>
    </location>
</feature>
<gene>
    <name evidence="10" type="ORF">JK386_12325</name>
</gene>
<evidence type="ECO:0000256" key="5">
    <source>
        <dbReference type="ARBA" id="ARBA00023316"/>
    </source>
</evidence>
<dbReference type="EMBL" id="JAERTX010000010">
    <property type="protein sequence ID" value="MBM9460691.1"/>
    <property type="molecule type" value="Genomic_DNA"/>
</dbReference>
<keyword evidence="4 6" id="KW-0573">Peptidoglycan synthesis</keyword>
<evidence type="ECO:0000256" key="4">
    <source>
        <dbReference type="ARBA" id="ARBA00022984"/>
    </source>
</evidence>
<keyword evidence="2" id="KW-0808">Transferase</keyword>
<dbReference type="InterPro" id="IPR050979">
    <property type="entry name" value="LD-transpeptidase"/>
</dbReference>
<name>A0A939BW61_9ACTN</name>
<comment type="caution">
    <text evidence="10">The sequence shown here is derived from an EMBL/GenBank/DDBJ whole genome shotgun (WGS) entry which is preliminary data.</text>
</comment>
<dbReference type="Pfam" id="PF03734">
    <property type="entry name" value="YkuD"/>
    <property type="match status" value="1"/>
</dbReference>
<feature type="active site" description="Nucleophile" evidence="6">
    <location>
        <position position="210"/>
    </location>
</feature>
<dbReference type="RefSeq" id="WP_205292000.1">
    <property type="nucleotide sequence ID" value="NZ_CP074406.1"/>
</dbReference>
<evidence type="ECO:0000256" key="7">
    <source>
        <dbReference type="SAM" id="MobiDB-lite"/>
    </source>
</evidence>
<dbReference type="InterPro" id="IPR005490">
    <property type="entry name" value="LD_TPept_cat_dom"/>
</dbReference>
<reference evidence="10" key="1">
    <citation type="submission" date="2021-01" db="EMBL/GenBank/DDBJ databases">
        <title>Novel species in genus Nocardioides.</title>
        <authorList>
            <person name="Zhang G."/>
        </authorList>
    </citation>
    <scope>NUCLEOTIDE SEQUENCE</scope>
    <source>
        <strain evidence="10">Zg-536</strain>
    </source>
</reference>
<keyword evidence="8" id="KW-1133">Transmembrane helix</keyword>
<dbReference type="AlphaFoldDB" id="A0A939BW61"/>
<evidence type="ECO:0000259" key="9">
    <source>
        <dbReference type="PROSITE" id="PS52029"/>
    </source>
</evidence>
<evidence type="ECO:0000256" key="2">
    <source>
        <dbReference type="ARBA" id="ARBA00022679"/>
    </source>
</evidence>
<dbReference type="GO" id="GO:0018104">
    <property type="term" value="P:peptidoglycan-protein cross-linking"/>
    <property type="evidence" value="ECO:0007669"/>
    <property type="project" value="TreeGrafter"/>
</dbReference>
<keyword evidence="3 6" id="KW-0133">Cell shape</keyword>
<accession>A0A939BW61</accession>
<evidence type="ECO:0000313" key="11">
    <source>
        <dbReference type="Proteomes" id="UP000663791"/>
    </source>
</evidence>
<dbReference type="GO" id="GO:0005576">
    <property type="term" value="C:extracellular region"/>
    <property type="evidence" value="ECO:0007669"/>
    <property type="project" value="TreeGrafter"/>
</dbReference>
<protein>
    <submittedName>
        <fullName evidence="10">L,D-transpeptidase</fullName>
    </submittedName>
</protein>
<organism evidence="10 11">
    <name type="scientific">Nocardioides faecalis</name>
    <dbReference type="NCBI Taxonomy" id="2803858"/>
    <lineage>
        <taxon>Bacteria</taxon>
        <taxon>Bacillati</taxon>
        <taxon>Actinomycetota</taxon>
        <taxon>Actinomycetes</taxon>
        <taxon>Propionibacteriales</taxon>
        <taxon>Nocardioidaceae</taxon>
        <taxon>Nocardioides</taxon>
    </lineage>
</organism>
<dbReference type="PROSITE" id="PS52029">
    <property type="entry name" value="LD_TPASE"/>
    <property type="match status" value="1"/>
</dbReference>
<sequence length="235" mass="24774">MKHVRERPGRHRDVRPRYGRMAVLASCVAVTAISLAGSLGLVPGAERSEAASSVAGALSLPTGTPTPSPTPSTTPTPASPTPTPLSPAPSPERLAASAESTALPPQSGQGRRVVFSESRQRVWLVGADERVRRTYLGSGSVYDNLEPGTYKVFSRSRHAVGIDDSGTMEYFVRFTYGTGGAAIGFHTIPVADGEPVQTRAQLGTPLSHGCIRQERSDAIALWEFAPLGTTVVVTP</sequence>
<feature type="region of interest" description="Disordered" evidence="7">
    <location>
        <begin position="53"/>
        <end position="112"/>
    </location>
</feature>
<dbReference type="GO" id="GO:0071972">
    <property type="term" value="F:peptidoglycan L,D-transpeptidase activity"/>
    <property type="evidence" value="ECO:0007669"/>
    <property type="project" value="TreeGrafter"/>
</dbReference>
<keyword evidence="8" id="KW-0812">Transmembrane</keyword>
<dbReference type="GO" id="GO:0016740">
    <property type="term" value="F:transferase activity"/>
    <property type="evidence" value="ECO:0007669"/>
    <property type="project" value="UniProtKB-KW"/>
</dbReference>
<dbReference type="PANTHER" id="PTHR30582">
    <property type="entry name" value="L,D-TRANSPEPTIDASE"/>
    <property type="match status" value="1"/>
</dbReference>
<evidence type="ECO:0000256" key="1">
    <source>
        <dbReference type="ARBA" id="ARBA00004752"/>
    </source>
</evidence>
<keyword evidence="5 6" id="KW-0961">Cell wall biogenesis/degradation</keyword>
<dbReference type="InterPro" id="IPR038063">
    <property type="entry name" value="Transpep_catalytic_dom"/>
</dbReference>
<evidence type="ECO:0000313" key="10">
    <source>
        <dbReference type="EMBL" id="MBM9460691.1"/>
    </source>
</evidence>
<feature type="active site" description="Proton donor/acceptor" evidence="6">
    <location>
        <position position="186"/>
    </location>
</feature>
<evidence type="ECO:0000256" key="3">
    <source>
        <dbReference type="ARBA" id="ARBA00022960"/>
    </source>
</evidence>
<evidence type="ECO:0000256" key="8">
    <source>
        <dbReference type="SAM" id="Phobius"/>
    </source>
</evidence>
<dbReference type="Gene3D" id="2.40.440.10">
    <property type="entry name" value="L,D-transpeptidase catalytic domain-like"/>
    <property type="match status" value="1"/>
</dbReference>
<keyword evidence="8" id="KW-0472">Membrane</keyword>
<proteinExistence type="predicted"/>
<comment type="pathway">
    <text evidence="1 6">Cell wall biogenesis; peptidoglycan biosynthesis.</text>
</comment>
<dbReference type="GO" id="GO:0071555">
    <property type="term" value="P:cell wall organization"/>
    <property type="evidence" value="ECO:0007669"/>
    <property type="project" value="UniProtKB-UniRule"/>
</dbReference>
<dbReference type="GO" id="GO:0008360">
    <property type="term" value="P:regulation of cell shape"/>
    <property type="evidence" value="ECO:0007669"/>
    <property type="project" value="UniProtKB-UniRule"/>
</dbReference>
<keyword evidence="11" id="KW-1185">Reference proteome</keyword>
<dbReference type="PANTHER" id="PTHR30582:SF2">
    <property type="entry name" value="L,D-TRANSPEPTIDASE YCIB-RELATED"/>
    <property type="match status" value="1"/>
</dbReference>
<feature type="compositionally biased region" description="Polar residues" evidence="7">
    <location>
        <begin position="98"/>
        <end position="109"/>
    </location>
</feature>